<keyword evidence="6" id="KW-1185">Reference proteome</keyword>
<reference evidence="3" key="1">
    <citation type="submission" date="2015-05" db="EMBL/GenBank/DDBJ databases">
        <authorList>
            <person name="Wang D.B."/>
            <person name="Wang M."/>
        </authorList>
    </citation>
    <scope>NUCLEOTIDE SEQUENCE</scope>
    <source>
        <strain evidence="3">36-1</strain>
    </source>
</reference>
<reference evidence="1" key="4">
    <citation type="submission" date="2023-11" db="EMBL/GenBank/DDBJ databases">
        <authorList>
            <person name="Beijen E."/>
            <person name="Ohm R.A."/>
        </authorList>
    </citation>
    <scope>NUCLEOTIDE SEQUENCE</scope>
    <source>
        <strain evidence="1">CBS 150709</strain>
    </source>
</reference>
<evidence type="ECO:0000313" key="3">
    <source>
        <dbReference type="EMBL" id="PWI65633.1"/>
    </source>
</evidence>
<dbReference type="AlphaFoldDB" id="A0A179GIV3"/>
<dbReference type="EMBL" id="LCWV01000031">
    <property type="protein sequence ID" value="PWI65633.1"/>
    <property type="molecule type" value="Genomic_DNA"/>
</dbReference>
<reference evidence="2 4" key="3">
    <citation type="submission" date="2016-01" db="EMBL/GenBank/DDBJ databases">
        <title>Biosynthesis of antibiotic leucinostatins and their inhibition on Phytophthora in bio-control Purpureocillium lilacinum.</title>
        <authorList>
            <person name="Wang G."/>
            <person name="Liu Z."/>
            <person name="Lin R."/>
            <person name="Li E."/>
            <person name="Mao Z."/>
            <person name="Ling J."/>
            <person name="Yin W."/>
            <person name="Xie B."/>
        </authorList>
    </citation>
    <scope>NUCLEOTIDE SEQUENCE [LARGE SCALE GENOMIC DNA]</scope>
    <source>
        <strain evidence="2">PLBJ-1</strain>
    </source>
</reference>
<protein>
    <submittedName>
        <fullName evidence="2">Uncharacterized protein</fullName>
    </submittedName>
</protein>
<accession>A0A179GIV3</accession>
<dbReference type="Proteomes" id="UP000245956">
    <property type="component" value="Unassembled WGS sequence"/>
</dbReference>
<evidence type="ECO:0000313" key="2">
    <source>
        <dbReference type="EMBL" id="OAQ77784.1"/>
    </source>
</evidence>
<sequence>MPYPSYEVLWAGSGVQLNLEAERLYWILQDPMHDSIFVMDQVNNPAGPRQPGFLPGTAPDGNGPNLHPVAHASLCEPPVSSVTVGSDELQDAADSWEDEHSYDEDDDPEGPCRCCGLRPPPHVKKLTVVAGKEDGFVTVGDYVAAVHPWLMSLRSHFLQINAGGREPWPEDTKLMVSFPYPDDVAVEKESTWISSQRMRVVGRQRRAEEAQWSRQ</sequence>
<evidence type="ECO:0000313" key="5">
    <source>
        <dbReference type="Proteomes" id="UP000245956"/>
    </source>
</evidence>
<evidence type="ECO:0000313" key="1">
    <source>
        <dbReference type="EMBL" id="KAK4086088.1"/>
    </source>
</evidence>
<evidence type="ECO:0000313" key="6">
    <source>
        <dbReference type="Proteomes" id="UP001287286"/>
    </source>
</evidence>
<dbReference type="OrthoDB" id="3944545at2759"/>
<reference evidence="1 6" key="5">
    <citation type="journal article" date="2024" name="Microbiol. Resour. Announc.">
        <title>Genome annotations for the ascomycete fungi Trichoderma harzianum, Trichoderma aggressivum, and Purpureocillium lilacinum.</title>
        <authorList>
            <person name="Beijen E.P.W."/>
            <person name="Ohm R.A."/>
        </authorList>
    </citation>
    <scope>NUCLEOTIDE SEQUENCE [LARGE SCALE GENOMIC DNA]</scope>
    <source>
        <strain evidence="1 6">CBS 150709</strain>
    </source>
</reference>
<organism evidence="2 4">
    <name type="scientific">Purpureocillium lilacinum</name>
    <name type="common">Paecilomyces lilacinus</name>
    <dbReference type="NCBI Taxonomy" id="33203"/>
    <lineage>
        <taxon>Eukaryota</taxon>
        <taxon>Fungi</taxon>
        <taxon>Dikarya</taxon>
        <taxon>Ascomycota</taxon>
        <taxon>Pezizomycotina</taxon>
        <taxon>Sordariomycetes</taxon>
        <taxon>Hypocreomycetidae</taxon>
        <taxon>Hypocreales</taxon>
        <taxon>Ophiocordycipitaceae</taxon>
        <taxon>Purpureocillium</taxon>
    </lineage>
</organism>
<dbReference type="Proteomes" id="UP001287286">
    <property type="component" value="Unassembled WGS sequence"/>
</dbReference>
<comment type="caution">
    <text evidence="2">The sequence shown here is derived from an EMBL/GenBank/DDBJ whole genome shotgun (WGS) entry which is preliminary data.</text>
</comment>
<name>A0A179GIV3_PURLI</name>
<dbReference type="EMBL" id="LSBH01000006">
    <property type="protein sequence ID" value="OAQ77784.1"/>
    <property type="molecule type" value="Genomic_DNA"/>
</dbReference>
<dbReference type="EMBL" id="JAWRVI010000044">
    <property type="protein sequence ID" value="KAK4086088.1"/>
    <property type="molecule type" value="Genomic_DNA"/>
</dbReference>
<evidence type="ECO:0000313" key="4">
    <source>
        <dbReference type="Proteomes" id="UP000078240"/>
    </source>
</evidence>
<dbReference type="Proteomes" id="UP000078240">
    <property type="component" value="Unassembled WGS sequence"/>
</dbReference>
<proteinExistence type="predicted"/>
<gene>
    <name evidence="3" type="ORF">PCL_06838</name>
    <name evidence="1" type="ORF">Purlil1_9617</name>
    <name evidence="2" type="ORF">VFPBJ_08256</name>
</gene>
<reference evidence="3 5" key="2">
    <citation type="journal article" date="2016" name="Front. Microbiol.">
        <title>Genome and transcriptome sequences reveal the specific parasitism of the nematophagous Purpureocillium lilacinum 36-1.</title>
        <authorList>
            <person name="Xie J."/>
            <person name="Li S."/>
            <person name="Mo C."/>
            <person name="Xiao X."/>
            <person name="Peng D."/>
            <person name="Wang G."/>
            <person name="Xiao Y."/>
        </authorList>
    </citation>
    <scope>NUCLEOTIDE SEQUENCE [LARGE SCALE GENOMIC DNA]</scope>
    <source>
        <strain evidence="3 5">36-1</strain>
    </source>
</reference>